<dbReference type="AlphaFoldDB" id="A0A0C9UFW2"/>
<feature type="non-terminal residue" evidence="1">
    <location>
        <position position="51"/>
    </location>
</feature>
<evidence type="ECO:0000313" key="2">
    <source>
        <dbReference type="Proteomes" id="UP000054279"/>
    </source>
</evidence>
<dbReference type="HOGENOM" id="CLU_2997972_0_0_1"/>
<keyword evidence="2" id="KW-1185">Reference proteome</keyword>
<sequence length="51" mass="6155">SWWPRPNTWEHSSFSVGYWSSECEHWYQARLKKIMDGTADLHSVSQWKKSL</sequence>
<reference evidence="1 2" key="1">
    <citation type="submission" date="2014-06" db="EMBL/GenBank/DDBJ databases">
        <title>Evolutionary Origins and Diversification of the Mycorrhizal Mutualists.</title>
        <authorList>
            <consortium name="DOE Joint Genome Institute"/>
            <consortium name="Mycorrhizal Genomics Consortium"/>
            <person name="Kohler A."/>
            <person name="Kuo A."/>
            <person name="Nagy L.G."/>
            <person name="Floudas D."/>
            <person name="Copeland A."/>
            <person name="Barry K.W."/>
            <person name="Cichocki N."/>
            <person name="Veneault-Fourrey C."/>
            <person name="LaButti K."/>
            <person name="Lindquist E.A."/>
            <person name="Lipzen A."/>
            <person name="Lundell T."/>
            <person name="Morin E."/>
            <person name="Murat C."/>
            <person name="Riley R."/>
            <person name="Ohm R."/>
            <person name="Sun H."/>
            <person name="Tunlid A."/>
            <person name="Henrissat B."/>
            <person name="Grigoriev I.V."/>
            <person name="Hibbett D.S."/>
            <person name="Martin F."/>
        </authorList>
    </citation>
    <scope>NUCLEOTIDE SEQUENCE [LARGE SCALE GENOMIC DNA]</scope>
    <source>
        <strain evidence="1 2">SS14</strain>
    </source>
</reference>
<dbReference type="OrthoDB" id="3270336at2759"/>
<name>A0A0C9UFW2_SPHS4</name>
<gene>
    <name evidence="1" type="ORF">M422DRAFT_142633</name>
</gene>
<organism evidence="1 2">
    <name type="scientific">Sphaerobolus stellatus (strain SS14)</name>
    <dbReference type="NCBI Taxonomy" id="990650"/>
    <lineage>
        <taxon>Eukaryota</taxon>
        <taxon>Fungi</taxon>
        <taxon>Dikarya</taxon>
        <taxon>Basidiomycota</taxon>
        <taxon>Agaricomycotina</taxon>
        <taxon>Agaricomycetes</taxon>
        <taxon>Phallomycetidae</taxon>
        <taxon>Geastrales</taxon>
        <taxon>Sphaerobolaceae</taxon>
        <taxon>Sphaerobolus</taxon>
    </lineage>
</organism>
<dbReference type="Proteomes" id="UP000054279">
    <property type="component" value="Unassembled WGS sequence"/>
</dbReference>
<protein>
    <submittedName>
        <fullName evidence="1">Uncharacterized protein</fullName>
    </submittedName>
</protein>
<accession>A0A0C9UFW2</accession>
<evidence type="ECO:0000313" key="1">
    <source>
        <dbReference type="EMBL" id="KIJ33694.1"/>
    </source>
</evidence>
<feature type="non-terminal residue" evidence="1">
    <location>
        <position position="1"/>
    </location>
</feature>
<proteinExistence type="predicted"/>
<dbReference type="EMBL" id="KN837209">
    <property type="protein sequence ID" value="KIJ33694.1"/>
    <property type="molecule type" value="Genomic_DNA"/>
</dbReference>